<dbReference type="EMBL" id="HBUF01398880">
    <property type="protein sequence ID" value="CAG6736312.1"/>
    <property type="molecule type" value="Transcribed_RNA"/>
</dbReference>
<dbReference type="EMBL" id="HBUF01063002">
    <property type="protein sequence ID" value="CAG6626600.1"/>
    <property type="molecule type" value="Transcribed_RNA"/>
</dbReference>
<accession>A0A8D8S1J3</accession>
<dbReference type="AlphaFoldDB" id="A0A8D8S1J3"/>
<feature type="compositionally biased region" description="Basic residues" evidence="1">
    <location>
        <begin position="74"/>
        <end position="86"/>
    </location>
</feature>
<organism evidence="2">
    <name type="scientific">Cacopsylla melanoneura</name>
    <dbReference type="NCBI Taxonomy" id="428564"/>
    <lineage>
        <taxon>Eukaryota</taxon>
        <taxon>Metazoa</taxon>
        <taxon>Ecdysozoa</taxon>
        <taxon>Arthropoda</taxon>
        <taxon>Hexapoda</taxon>
        <taxon>Insecta</taxon>
        <taxon>Pterygota</taxon>
        <taxon>Neoptera</taxon>
        <taxon>Paraneoptera</taxon>
        <taxon>Hemiptera</taxon>
        <taxon>Sternorrhyncha</taxon>
        <taxon>Psylloidea</taxon>
        <taxon>Psyllidae</taxon>
        <taxon>Psyllinae</taxon>
        <taxon>Cacopsylla</taxon>
    </lineage>
</organism>
<feature type="region of interest" description="Disordered" evidence="1">
    <location>
        <begin position="60"/>
        <end position="106"/>
    </location>
</feature>
<protein>
    <submittedName>
        <fullName evidence="2">Uncharacterized protein</fullName>
    </submittedName>
</protein>
<evidence type="ECO:0000256" key="1">
    <source>
        <dbReference type="SAM" id="MobiDB-lite"/>
    </source>
</evidence>
<dbReference type="EMBL" id="HBUF01192381">
    <property type="protein sequence ID" value="CAG6658784.1"/>
    <property type="molecule type" value="Transcribed_RNA"/>
</dbReference>
<reference evidence="2" key="1">
    <citation type="submission" date="2021-05" db="EMBL/GenBank/DDBJ databases">
        <authorList>
            <person name="Alioto T."/>
            <person name="Alioto T."/>
            <person name="Gomez Garrido J."/>
        </authorList>
    </citation>
    <scope>NUCLEOTIDE SEQUENCE</scope>
</reference>
<name>A0A8D8S1J3_9HEMI</name>
<evidence type="ECO:0000313" key="2">
    <source>
        <dbReference type="EMBL" id="CAG6658784.1"/>
    </source>
</evidence>
<dbReference type="EMBL" id="HBUF01540668">
    <property type="protein sequence ID" value="CAG6754923.1"/>
    <property type="molecule type" value="Transcribed_RNA"/>
</dbReference>
<dbReference type="EMBL" id="HBUF01540669">
    <property type="protein sequence ID" value="CAG6754925.1"/>
    <property type="molecule type" value="Transcribed_RNA"/>
</dbReference>
<sequence>MGISRLLNTSQRITKVLKVDLIQMASPVQTLVMSRNHPISLVTKICTMLKLQREVEEMKSVTESSMKQNMMLYKTRRLTRKRRRPNQLKGNPQRTHWKRFTLRRSV</sequence>
<proteinExistence type="predicted"/>
<feature type="compositionally biased region" description="Basic residues" evidence="1">
    <location>
        <begin position="95"/>
        <end position="106"/>
    </location>
</feature>
<dbReference type="EMBL" id="HBUF01063001">
    <property type="protein sequence ID" value="CAG6626597.1"/>
    <property type="molecule type" value="Transcribed_RNA"/>
</dbReference>